<dbReference type="Gene3D" id="3.30.300.10">
    <property type="match status" value="1"/>
</dbReference>
<dbReference type="PANTHER" id="PTHR11964">
    <property type="entry name" value="S-ADENOSYLMETHIONINE SYNTHETASE"/>
    <property type="match status" value="1"/>
</dbReference>
<evidence type="ECO:0000256" key="1">
    <source>
        <dbReference type="ARBA" id="ARBA00022723"/>
    </source>
</evidence>
<reference evidence="3 4" key="1">
    <citation type="submission" date="2021-06" db="EMBL/GenBank/DDBJ databases">
        <authorList>
            <person name="Palmer J.M."/>
        </authorList>
    </citation>
    <scope>NUCLEOTIDE SEQUENCE [LARGE SCALE GENOMIC DNA]</scope>
    <source>
        <strain evidence="3 4">GA_2019</strain>
        <tissue evidence="3">Muscle</tissue>
    </source>
</reference>
<proteinExistence type="predicted"/>
<dbReference type="InterPro" id="IPR022636">
    <property type="entry name" value="S-AdoMet_synthetase_sfam"/>
</dbReference>
<keyword evidence="1" id="KW-0479">Metal-binding</keyword>
<dbReference type="InterPro" id="IPR022628">
    <property type="entry name" value="S-AdoMet_synt_N"/>
</dbReference>
<comment type="caution">
    <text evidence="3">The sequence shown here is derived from an EMBL/GenBank/DDBJ whole genome shotgun (WGS) entry which is preliminary data.</text>
</comment>
<dbReference type="InterPro" id="IPR002133">
    <property type="entry name" value="S-AdoMet_synthetase"/>
</dbReference>
<sequence>MSDILDDGSFMFTSESVGEGHPDKICDQISDAVLDAHLKHDPDAKVACGKSTTMLRISLLIVKVLENKNRLPMHLTQQHTQLYYLLGQTRLDRSKKSAV</sequence>
<evidence type="ECO:0000313" key="3">
    <source>
        <dbReference type="EMBL" id="MEQ2167978.1"/>
    </source>
</evidence>
<protein>
    <recommendedName>
        <fullName evidence="2">S-adenosylmethionine synthetase N-terminal domain-containing protein</fullName>
    </recommendedName>
</protein>
<accession>A0ABV0N9A8</accession>
<dbReference type="Proteomes" id="UP001476798">
    <property type="component" value="Unassembled WGS sequence"/>
</dbReference>
<keyword evidence="4" id="KW-1185">Reference proteome</keyword>
<gene>
    <name evidence="3" type="ORF">GOODEAATRI_009597</name>
</gene>
<dbReference type="EMBL" id="JAHRIO010030527">
    <property type="protein sequence ID" value="MEQ2167978.1"/>
    <property type="molecule type" value="Genomic_DNA"/>
</dbReference>
<feature type="domain" description="S-adenosylmethionine synthetase N-terminal" evidence="2">
    <location>
        <begin position="10"/>
        <end position="55"/>
    </location>
</feature>
<evidence type="ECO:0000259" key="2">
    <source>
        <dbReference type="Pfam" id="PF00438"/>
    </source>
</evidence>
<evidence type="ECO:0000313" key="4">
    <source>
        <dbReference type="Proteomes" id="UP001476798"/>
    </source>
</evidence>
<organism evidence="3 4">
    <name type="scientific">Goodea atripinnis</name>
    <dbReference type="NCBI Taxonomy" id="208336"/>
    <lineage>
        <taxon>Eukaryota</taxon>
        <taxon>Metazoa</taxon>
        <taxon>Chordata</taxon>
        <taxon>Craniata</taxon>
        <taxon>Vertebrata</taxon>
        <taxon>Euteleostomi</taxon>
        <taxon>Actinopterygii</taxon>
        <taxon>Neopterygii</taxon>
        <taxon>Teleostei</taxon>
        <taxon>Neoteleostei</taxon>
        <taxon>Acanthomorphata</taxon>
        <taxon>Ovalentaria</taxon>
        <taxon>Atherinomorphae</taxon>
        <taxon>Cyprinodontiformes</taxon>
        <taxon>Goodeidae</taxon>
        <taxon>Goodea</taxon>
    </lineage>
</organism>
<dbReference type="Pfam" id="PF00438">
    <property type="entry name" value="S-AdoMet_synt_N"/>
    <property type="match status" value="1"/>
</dbReference>
<name>A0ABV0N9A8_9TELE</name>
<dbReference type="SUPFAM" id="SSF55973">
    <property type="entry name" value="S-adenosylmethionine synthetase"/>
    <property type="match status" value="1"/>
</dbReference>